<evidence type="ECO:0000313" key="2">
    <source>
        <dbReference type="EMBL" id="OCF52092.1"/>
    </source>
</evidence>
<reference evidence="2" key="1">
    <citation type="submission" date="2013-07" db="EMBL/GenBank/DDBJ databases">
        <title>The Genome Sequence of Cryptococcus pinus CBS10737.</title>
        <authorList>
            <consortium name="The Broad Institute Genome Sequencing Platform"/>
            <person name="Cuomo C."/>
            <person name="Litvintseva A."/>
            <person name="Chen Y."/>
            <person name="Heitman J."/>
            <person name="Sun S."/>
            <person name="Springer D."/>
            <person name="Dromer F."/>
            <person name="Young S.K."/>
            <person name="Zeng Q."/>
            <person name="Gargeya S."/>
            <person name="Fitzgerald M."/>
            <person name="Abouelleil A."/>
            <person name="Alvarado L."/>
            <person name="Berlin A.M."/>
            <person name="Chapman S.B."/>
            <person name="Dewar J."/>
            <person name="Goldberg J."/>
            <person name="Griggs A."/>
            <person name="Gujja S."/>
            <person name="Hansen M."/>
            <person name="Howarth C."/>
            <person name="Imamovic A."/>
            <person name="Larimer J."/>
            <person name="McCowan C."/>
            <person name="Murphy C."/>
            <person name="Pearson M."/>
            <person name="Priest M."/>
            <person name="Roberts A."/>
            <person name="Saif S."/>
            <person name="Shea T."/>
            <person name="Sykes S."/>
            <person name="Wortman J."/>
            <person name="Nusbaum C."/>
            <person name="Birren B."/>
        </authorList>
    </citation>
    <scope>NUCLEOTIDE SEQUENCE [LARGE SCALE GENOMIC DNA]</scope>
    <source>
        <strain evidence="2">CBS 10737</strain>
    </source>
</reference>
<sequence>MFHESSQVLRDSSTISKSSLYQSRLDRALSQLSKLSAVIDVKFELLQYDHDVLIAIREHEAPTKSVAEEEQDRPPSSNPSGPRVQFPLAPVFTTDQENILNDFESWVGRPRS</sequence>
<proteinExistence type="predicted"/>
<feature type="region of interest" description="Disordered" evidence="1">
    <location>
        <begin position="61"/>
        <end position="87"/>
    </location>
</feature>
<name>A0A1B9I913_9TREE</name>
<dbReference type="KEGG" id="kpin:30169746"/>
<keyword evidence="4" id="KW-1185">Reference proteome</keyword>
<organism evidence="2">
    <name type="scientific">Kwoniella pini CBS 10737</name>
    <dbReference type="NCBI Taxonomy" id="1296096"/>
    <lineage>
        <taxon>Eukaryota</taxon>
        <taxon>Fungi</taxon>
        <taxon>Dikarya</taxon>
        <taxon>Basidiomycota</taxon>
        <taxon>Agaricomycotina</taxon>
        <taxon>Tremellomycetes</taxon>
        <taxon>Tremellales</taxon>
        <taxon>Cryptococcaceae</taxon>
        <taxon>Kwoniella</taxon>
    </lineage>
</organism>
<dbReference type="RefSeq" id="XP_019013311.1">
    <property type="nucleotide sequence ID" value="XM_019153150.1"/>
</dbReference>
<evidence type="ECO:0000313" key="4">
    <source>
        <dbReference type="Proteomes" id="UP000094020"/>
    </source>
</evidence>
<dbReference type="AlphaFoldDB" id="A0A1B9I913"/>
<dbReference type="GeneID" id="30169746"/>
<accession>A0A1B9I913</accession>
<reference evidence="3" key="4">
    <citation type="submission" date="2024-02" db="EMBL/GenBank/DDBJ databases">
        <title>Comparative genomics of Cryptococcus and Kwoniella reveals pathogenesis evolution and contrasting modes of karyotype evolution via chromosome fusion or intercentromeric recombination.</title>
        <authorList>
            <person name="Coelho M.A."/>
            <person name="David-Palma M."/>
            <person name="Shea T."/>
            <person name="Bowers K."/>
            <person name="McGinley-Smith S."/>
            <person name="Mohammad A.W."/>
            <person name="Gnirke A."/>
            <person name="Yurkov A.M."/>
            <person name="Nowrousian M."/>
            <person name="Sun S."/>
            <person name="Cuomo C.A."/>
            <person name="Heitman J."/>
        </authorList>
    </citation>
    <scope>NUCLEOTIDE SEQUENCE</scope>
    <source>
        <strain evidence="3">CBS 10737</strain>
    </source>
</reference>
<dbReference type="Proteomes" id="UP000094020">
    <property type="component" value="Chromosome 4"/>
</dbReference>
<evidence type="ECO:0000256" key="1">
    <source>
        <dbReference type="SAM" id="MobiDB-lite"/>
    </source>
</evidence>
<protein>
    <submittedName>
        <fullName evidence="2">Uncharacterized protein</fullName>
    </submittedName>
</protein>
<dbReference type="EMBL" id="CP144522">
    <property type="protein sequence ID" value="WWC69677.1"/>
    <property type="molecule type" value="Genomic_DNA"/>
</dbReference>
<gene>
    <name evidence="2" type="ORF">I206_01377</name>
    <name evidence="3" type="ORF">I206_103620</name>
</gene>
<evidence type="ECO:0000313" key="3">
    <source>
        <dbReference type="EMBL" id="WWC69677.1"/>
    </source>
</evidence>
<dbReference type="EMBL" id="KI894008">
    <property type="protein sequence ID" value="OCF52092.1"/>
    <property type="molecule type" value="Genomic_DNA"/>
</dbReference>
<reference evidence="2" key="3">
    <citation type="submission" date="2016-07" db="EMBL/GenBank/DDBJ databases">
        <title>Evolution of pathogenesis and genome organization in the Tremellales.</title>
        <authorList>
            <person name="Cuomo C."/>
            <person name="Litvintseva A."/>
            <person name="Heitman J."/>
            <person name="Chen Y."/>
            <person name="Sun S."/>
            <person name="Springer D."/>
            <person name="Dromer F."/>
            <person name="Young S."/>
            <person name="Zeng Q."/>
            <person name="Chapman S."/>
            <person name="Gujja S."/>
            <person name="Saif S."/>
            <person name="Birren B."/>
        </authorList>
    </citation>
    <scope>NUCLEOTIDE SEQUENCE</scope>
    <source>
        <strain evidence="2">CBS 10737</strain>
    </source>
</reference>
<reference evidence="3" key="2">
    <citation type="submission" date="2013-07" db="EMBL/GenBank/DDBJ databases">
        <authorList>
            <consortium name="The Broad Institute Genome Sequencing Platform"/>
            <person name="Cuomo C."/>
            <person name="Litvintseva A."/>
            <person name="Chen Y."/>
            <person name="Heitman J."/>
            <person name="Sun S."/>
            <person name="Springer D."/>
            <person name="Dromer F."/>
            <person name="Young S.K."/>
            <person name="Zeng Q."/>
            <person name="Gargeya S."/>
            <person name="Fitzgerald M."/>
            <person name="Abouelleil A."/>
            <person name="Alvarado L."/>
            <person name="Berlin A.M."/>
            <person name="Chapman S.B."/>
            <person name="Dewar J."/>
            <person name="Goldberg J."/>
            <person name="Griggs A."/>
            <person name="Gujja S."/>
            <person name="Hansen M."/>
            <person name="Howarth C."/>
            <person name="Imamovic A."/>
            <person name="Larimer J."/>
            <person name="McCowan C."/>
            <person name="Murphy C."/>
            <person name="Pearson M."/>
            <person name="Priest M."/>
            <person name="Roberts A."/>
            <person name="Saif S."/>
            <person name="Shea T."/>
            <person name="Sykes S."/>
            <person name="Wortman J."/>
            <person name="Nusbaum C."/>
            <person name="Birren B."/>
        </authorList>
    </citation>
    <scope>NUCLEOTIDE SEQUENCE</scope>
    <source>
        <strain evidence="3">CBS 10737</strain>
    </source>
</reference>